<dbReference type="AlphaFoldDB" id="M2AA09"/>
<dbReference type="EMBL" id="ANMO01000011">
    <property type="protein sequence ID" value="EMB19131.1"/>
    <property type="molecule type" value="Genomic_DNA"/>
</dbReference>
<reference evidence="1" key="1">
    <citation type="submission" date="2012-11" db="EMBL/GenBank/DDBJ databases">
        <title>Permanent draft genomes of Rhodopirellula europaea strain SH398 and 6C.</title>
        <authorList>
            <person name="Richter M."/>
            <person name="Richter-Heitmann T."/>
            <person name="Frank C."/>
            <person name="Harder J."/>
            <person name="Glockner F.O."/>
        </authorList>
    </citation>
    <scope>NUCLEOTIDE SEQUENCE</scope>
    <source>
        <strain evidence="1">6C</strain>
    </source>
</reference>
<gene>
    <name evidence="1" type="ORF">RE6C_00249</name>
</gene>
<keyword evidence="2" id="KW-1185">Reference proteome</keyword>
<organism evidence="1 2">
    <name type="scientific">Rhodopirellula europaea 6C</name>
    <dbReference type="NCBI Taxonomy" id="1263867"/>
    <lineage>
        <taxon>Bacteria</taxon>
        <taxon>Pseudomonadati</taxon>
        <taxon>Planctomycetota</taxon>
        <taxon>Planctomycetia</taxon>
        <taxon>Pirellulales</taxon>
        <taxon>Pirellulaceae</taxon>
        <taxon>Rhodopirellula</taxon>
    </lineage>
</organism>
<comment type="caution">
    <text evidence="1">The sequence shown here is derived from an EMBL/GenBank/DDBJ whole genome shotgun (WGS) entry which is preliminary data.</text>
</comment>
<dbReference type="PATRIC" id="fig|1263867.3.peg.272"/>
<accession>M2AA09</accession>
<name>M2AA09_9BACT</name>
<dbReference type="Proteomes" id="UP000011529">
    <property type="component" value="Unassembled WGS sequence"/>
</dbReference>
<evidence type="ECO:0000313" key="1">
    <source>
        <dbReference type="EMBL" id="EMB19131.1"/>
    </source>
</evidence>
<protein>
    <submittedName>
        <fullName evidence="1">Uncharacterized protein</fullName>
    </submittedName>
</protein>
<proteinExistence type="predicted"/>
<reference evidence="1" key="2">
    <citation type="journal article" date="2013" name="Mar. Genomics">
        <title>Expression of sulfatases in Rhodopirellula baltica and the diversity of sulfatases in the genus Rhodopirellula.</title>
        <authorList>
            <person name="Wegner C.E."/>
            <person name="Richter-Heitmann T."/>
            <person name="Klindworth A."/>
            <person name="Klockow C."/>
            <person name="Richter M."/>
            <person name="Achstetter T."/>
            <person name="Glockner F.O."/>
            <person name="Harder J."/>
        </authorList>
    </citation>
    <scope>NUCLEOTIDE SEQUENCE [LARGE SCALE GENOMIC DNA]</scope>
    <source>
        <strain evidence="1">6C</strain>
    </source>
</reference>
<evidence type="ECO:0000313" key="2">
    <source>
        <dbReference type="Proteomes" id="UP000011529"/>
    </source>
</evidence>
<sequence length="59" mass="6401">MGSWKADHEIVIGHAVKKVRFRVGHGASSRKPRLTPFSESKVVMSVEAVGSKNLRASPS</sequence>